<organism evidence="1 2">
    <name type="scientific">Streptomyces aureoversilis</name>
    <dbReference type="NCBI Taxonomy" id="67277"/>
    <lineage>
        <taxon>Bacteria</taxon>
        <taxon>Bacillati</taxon>
        <taxon>Actinomycetota</taxon>
        <taxon>Actinomycetes</taxon>
        <taxon>Kitasatosporales</taxon>
        <taxon>Streptomycetaceae</taxon>
        <taxon>Streptomyces</taxon>
    </lineage>
</organism>
<evidence type="ECO:0000313" key="1">
    <source>
        <dbReference type="EMBL" id="MFC5147545.1"/>
    </source>
</evidence>
<evidence type="ECO:0000313" key="2">
    <source>
        <dbReference type="Proteomes" id="UP001596222"/>
    </source>
</evidence>
<proteinExistence type="predicted"/>
<dbReference type="RefSeq" id="WP_382045479.1">
    <property type="nucleotide sequence ID" value="NZ_JBHSKJ010000013.1"/>
</dbReference>
<dbReference type="EMBL" id="JBHSKJ010000013">
    <property type="protein sequence ID" value="MFC5147545.1"/>
    <property type="molecule type" value="Genomic_DNA"/>
</dbReference>
<reference evidence="2" key="1">
    <citation type="journal article" date="2019" name="Int. J. Syst. Evol. Microbiol.">
        <title>The Global Catalogue of Microorganisms (GCM) 10K type strain sequencing project: providing services to taxonomists for standard genome sequencing and annotation.</title>
        <authorList>
            <consortium name="The Broad Institute Genomics Platform"/>
            <consortium name="The Broad Institute Genome Sequencing Center for Infectious Disease"/>
            <person name="Wu L."/>
            <person name="Ma J."/>
        </authorList>
    </citation>
    <scope>NUCLEOTIDE SEQUENCE [LARGE SCALE GENOMIC DNA]</scope>
    <source>
        <strain evidence="2">CGMCC 4.1641</strain>
    </source>
</reference>
<accession>A0ABW0A4D0</accession>
<sequence length="125" mass="14286">MTAPFPRTVRALGTEQLLLLEEEAAALRFNRRLTVEWVREHAAASATHYLFPLFVHELRHRPEVSPQWRCHLLLTVVTGEEIVSLLDVRPASFQALPESLDPATKTDVRRRMQGARTQIAYESAE</sequence>
<name>A0ABW0A4D0_9ACTN</name>
<comment type="caution">
    <text evidence="1">The sequence shown here is derived from an EMBL/GenBank/DDBJ whole genome shotgun (WGS) entry which is preliminary data.</text>
</comment>
<evidence type="ECO:0008006" key="3">
    <source>
        <dbReference type="Google" id="ProtNLM"/>
    </source>
</evidence>
<dbReference type="Proteomes" id="UP001596222">
    <property type="component" value="Unassembled WGS sequence"/>
</dbReference>
<protein>
    <recommendedName>
        <fullName evidence="3">DUF5753 domain-containing protein</fullName>
    </recommendedName>
</protein>
<gene>
    <name evidence="1" type="ORF">ACFPP6_23005</name>
</gene>
<keyword evidence="2" id="KW-1185">Reference proteome</keyword>